<dbReference type="SUPFAM" id="SSF52374">
    <property type="entry name" value="Nucleotidylyl transferase"/>
    <property type="match status" value="1"/>
</dbReference>
<keyword evidence="5 10" id="KW-0547">Nucleotide-binding</keyword>
<comment type="similarity">
    <text evidence="10">Belongs to the class-I aminoacyl-tRNA synthetase family.</text>
</comment>
<evidence type="ECO:0000256" key="8">
    <source>
        <dbReference type="ARBA" id="ARBA00023146"/>
    </source>
</evidence>
<keyword evidence="6 10" id="KW-0067">ATP-binding</keyword>
<evidence type="ECO:0000259" key="11">
    <source>
        <dbReference type="Pfam" id="PF00133"/>
    </source>
</evidence>
<evidence type="ECO:0000256" key="7">
    <source>
        <dbReference type="ARBA" id="ARBA00022917"/>
    </source>
</evidence>
<evidence type="ECO:0000256" key="1">
    <source>
        <dbReference type="ARBA" id="ARBA00003314"/>
    </source>
</evidence>
<accession>A0A841H0B5</accession>
<evidence type="ECO:0000256" key="2">
    <source>
        <dbReference type="ARBA" id="ARBA00012838"/>
    </source>
</evidence>
<dbReference type="InterPro" id="IPR009080">
    <property type="entry name" value="tRNAsynth_Ia_anticodon-bd"/>
</dbReference>
<dbReference type="InterPro" id="IPR033911">
    <property type="entry name" value="MetRS_core"/>
</dbReference>
<organism evidence="13 14">
    <name type="scientific">Longimicrobium terrae</name>
    <dbReference type="NCBI Taxonomy" id="1639882"/>
    <lineage>
        <taxon>Bacteria</taxon>
        <taxon>Pseudomonadati</taxon>
        <taxon>Gemmatimonadota</taxon>
        <taxon>Longimicrobiia</taxon>
        <taxon>Longimicrobiales</taxon>
        <taxon>Longimicrobiaceae</taxon>
        <taxon>Longimicrobium</taxon>
    </lineage>
</organism>
<dbReference type="InterPro" id="IPR014729">
    <property type="entry name" value="Rossmann-like_a/b/a_fold"/>
</dbReference>
<evidence type="ECO:0000313" key="14">
    <source>
        <dbReference type="Proteomes" id="UP000582837"/>
    </source>
</evidence>
<dbReference type="Pfam" id="PF00133">
    <property type="entry name" value="tRNA-synt_1"/>
    <property type="match status" value="1"/>
</dbReference>
<dbReference type="CDD" id="cd00814">
    <property type="entry name" value="MetRS_core"/>
    <property type="match status" value="1"/>
</dbReference>
<dbReference type="Proteomes" id="UP000582837">
    <property type="component" value="Unassembled WGS sequence"/>
</dbReference>
<keyword evidence="7 10" id="KW-0648">Protein biosynthesis</keyword>
<sequence length="509" mass="57040">MSRFYLTTAIDYANGDPHLGHAFEKIGADTIARYHRLIGDEVRFCMGMDEHGQKVAQTAAARGVDPQTLVDELAGRFAEMWKRLNISNDRWVRTTDAHHRRGVRALIERALERSPGDFYEKSYEGWYCVGCELFKRENEIQDGHCVLHPTRELQWTEERNWFFRLTNYQDFLRAHFDANPDFLRPASRRNEILALMDSGLEDISITRARLSWAIPFPRPTSDGVEQGTWVWFDALPNYLTDTGYPDADWEAWWPAQLHVVGKDITRLHAVIWPAMLQSAGLPLPEGVWGHGFVTLGGEKFSKSSGVSLELDEAITRFGPDAFRFFLLREVPWDSDGAFSWERFTDRYTSELANGLGNLASRATSMIGKYHDGVVPASSLEASADIADAVRRYRAAMDAHLLHTGAEVAFEVVRTANALVAEKQPWKMAKDPALAGELDVVLATMVRYLAASAVLLSPFMPAKTAELWARLGSGRDSLAALDELAALDVSGWKVQPEGILFPRPEAVAAA</sequence>
<comment type="caution">
    <text evidence="13">The sequence shown here is derived from an EMBL/GenBank/DDBJ whole genome shotgun (WGS) entry which is preliminary data.</text>
</comment>
<dbReference type="Pfam" id="PF09334">
    <property type="entry name" value="tRNA-synt_1g"/>
    <property type="match status" value="1"/>
</dbReference>
<dbReference type="Gene3D" id="3.40.50.620">
    <property type="entry name" value="HUPs"/>
    <property type="match status" value="1"/>
</dbReference>
<keyword evidence="14" id="KW-1185">Reference proteome</keyword>
<dbReference type="GO" id="GO:0006431">
    <property type="term" value="P:methionyl-tRNA aminoacylation"/>
    <property type="evidence" value="ECO:0007669"/>
    <property type="project" value="InterPro"/>
</dbReference>
<evidence type="ECO:0000256" key="10">
    <source>
        <dbReference type="RuleBase" id="RU363039"/>
    </source>
</evidence>
<keyword evidence="8 10" id="KW-0030">Aminoacyl-tRNA synthetase</keyword>
<comment type="function">
    <text evidence="1">Is required not only for elongation of protein synthesis but also for the initiation of all mRNA translation through initiator tRNA(fMet) aminoacylation.</text>
</comment>
<dbReference type="RefSeq" id="WP_170034994.1">
    <property type="nucleotide sequence ID" value="NZ_JABDTL010000001.1"/>
</dbReference>
<dbReference type="PRINTS" id="PR01041">
    <property type="entry name" value="TRNASYNTHMET"/>
</dbReference>
<dbReference type="InterPro" id="IPR014758">
    <property type="entry name" value="Met-tRNA_synth"/>
</dbReference>
<dbReference type="InterPro" id="IPR015413">
    <property type="entry name" value="Methionyl/Leucyl_tRNA_Synth"/>
</dbReference>
<dbReference type="EC" id="6.1.1.10" evidence="2"/>
<evidence type="ECO:0000256" key="5">
    <source>
        <dbReference type="ARBA" id="ARBA00022741"/>
    </source>
</evidence>
<name>A0A841H0B5_9BACT</name>
<reference evidence="13 14" key="1">
    <citation type="submission" date="2020-08" db="EMBL/GenBank/DDBJ databases">
        <title>Genomic Encyclopedia of Type Strains, Phase IV (KMG-IV): sequencing the most valuable type-strain genomes for metagenomic binning, comparative biology and taxonomic classification.</title>
        <authorList>
            <person name="Goeker M."/>
        </authorList>
    </citation>
    <scope>NUCLEOTIDE SEQUENCE [LARGE SCALE GENOMIC DNA]</scope>
    <source>
        <strain evidence="13 14">DSM 29007</strain>
    </source>
</reference>
<dbReference type="EMBL" id="JACHIA010000009">
    <property type="protein sequence ID" value="MBB6071505.1"/>
    <property type="molecule type" value="Genomic_DNA"/>
</dbReference>
<dbReference type="InterPro" id="IPR023457">
    <property type="entry name" value="Met-tRNA_synth_2"/>
</dbReference>
<feature type="domain" description="Methionyl/Leucyl tRNA synthetase" evidence="12">
    <location>
        <begin position="138"/>
        <end position="362"/>
    </location>
</feature>
<evidence type="ECO:0000256" key="9">
    <source>
        <dbReference type="ARBA" id="ARBA00030904"/>
    </source>
</evidence>
<dbReference type="CDD" id="cd07957">
    <property type="entry name" value="Anticodon_Ia_Met"/>
    <property type="match status" value="1"/>
</dbReference>
<dbReference type="AlphaFoldDB" id="A0A841H0B5"/>
<dbReference type="SUPFAM" id="SSF47323">
    <property type="entry name" value="Anticodon-binding domain of a subclass of class I aminoacyl-tRNA synthetases"/>
    <property type="match status" value="1"/>
</dbReference>
<evidence type="ECO:0000259" key="12">
    <source>
        <dbReference type="Pfam" id="PF09334"/>
    </source>
</evidence>
<dbReference type="Gene3D" id="2.170.220.10">
    <property type="match status" value="1"/>
</dbReference>
<dbReference type="Gene3D" id="1.10.730.10">
    <property type="entry name" value="Isoleucyl-tRNA Synthetase, Domain 1"/>
    <property type="match status" value="1"/>
</dbReference>
<dbReference type="InterPro" id="IPR041872">
    <property type="entry name" value="Anticodon_Met"/>
</dbReference>
<gene>
    <name evidence="13" type="ORF">HNQ61_003133</name>
</gene>
<proteinExistence type="inferred from homology"/>
<protein>
    <recommendedName>
        <fullName evidence="3">Methionine--tRNA ligase</fullName>
        <ecNumber evidence="2">6.1.1.10</ecNumber>
    </recommendedName>
    <alternativeName>
        <fullName evidence="9">Methionyl-tRNA synthetase</fullName>
    </alternativeName>
</protein>
<dbReference type="NCBIfam" id="TIGR00398">
    <property type="entry name" value="metG"/>
    <property type="match status" value="1"/>
</dbReference>
<dbReference type="InterPro" id="IPR002300">
    <property type="entry name" value="aa-tRNA-synth_Ia"/>
</dbReference>
<dbReference type="PANTHER" id="PTHR43326">
    <property type="entry name" value="METHIONYL-TRNA SYNTHETASE"/>
    <property type="match status" value="1"/>
</dbReference>
<feature type="domain" description="Aminoacyl-tRNA synthetase class Ia" evidence="11">
    <location>
        <begin position="4"/>
        <end position="57"/>
    </location>
</feature>
<dbReference type="GO" id="GO:0004825">
    <property type="term" value="F:methionine-tRNA ligase activity"/>
    <property type="evidence" value="ECO:0007669"/>
    <property type="project" value="UniProtKB-EC"/>
</dbReference>
<evidence type="ECO:0000256" key="3">
    <source>
        <dbReference type="ARBA" id="ARBA00018753"/>
    </source>
</evidence>
<evidence type="ECO:0000313" key="13">
    <source>
        <dbReference type="EMBL" id="MBB6071505.1"/>
    </source>
</evidence>
<dbReference type="PANTHER" id="PTHR43326:SF1">
    <property type="entry name" value="METHIONINE--TRNA LIGASE, MITOCHONDRIAL"/>
    <property type="match status" value="1"/>
</dbReference>
<dbReference type="GO" id="GO:0005524">
    <property type="term" value="F:ATP binding"/>
    <property type="evidence" value="ECO:0007669"/>
    <property type="project" value="UniProtKB-KW"/>
</dbReference>
<evidence type="ECO:0000256" key="4">
    <source>
        <dbReference type="ARBA" id="ARBA00022598"/>
    </source>
</evidence>
<evidence type="ECO:0000256" key="6">
    <source>
        <dbReference type="ARBA" id="ARBA00022840"/>
    </source>
</evidence>
<keyword evidence="4 10" id="KW-0436">Ligase</keyword>